<proteinExistence type="predicted"/>
<dbReference type="EMBL" id="PIUM01000020">
    <property type="protein sequence ID" value="PKU23426.1"/>
    <property type="molecule type" value="Genomic_DNA"/>
</dbReference>
<dbReference type="Pfam" id="PF06835">
    <property type="entry name" value="LptC"/>
    <property type="match status" value="1"/>
</dbReference>
<dbReference type="OrthoDB" id="8441710at2"/>
<dbReference type="RefSeq" id="WP_101251696.1">
    <property type="nucleotide sequence ID" value="NZ_PIUM01000020.1"/>
</dbReference>
<reference evidence="4" key="1">
    <citation type="submission" date="2017-12" db="EMBL/GenBank/DDBJ databases">
        <title>Draft genome sequence of Telmatospirillum siberiense 26-4b1T, an acidotolerant peatland alphaproteobacterium potentially involved in sulfur cycling.</title>
        <authorList>
            <person name="Hausmann B."/>
            <person name="Pjevac P."/>
            <person name="Schreck K."/>
            <person name="Herbold C.W."/>
            <person name="Daims H."/>
            <person name="Wagner M."/>
            <person name="Pester M."/>
            <person name="Loy A."/>
        </authorList>
    </citation>
    <scope>NUCLEOTIDE SEQUENCE [LARGE SCALE GENOMIC DNA]</scope>
    <source>
        <strain evidence="4">26-4b1</strain>
    </source>
</reference>
<dbReference type="GO" id="GO:0015221">
    <property type="term" value="F:lipopolysaccharide transmembrane transporter activity"/>
    <property type="evidence" value="ECO:0007669"/>
    <property type="project" value="InterPro"/>
</dbReference>
<sequence>MSPRATPISKTLSRPRDLVGPAARLLQARYSRFVGLMKMALPAIAAALLGLIFVWPKLAPRDEAFQVAFANFNMKAVDTLSMAKPRYFGTDDKNLPFTLTADTATQVDQQNMAVALEKPVADLTNKDGSGMVVNSDVGFYRQKDGTLDLMGHVDLFQDSGYEMHTDSARIEVGPGNATGDEPAHGHGPSGTIEGEGFRLWERGKTILFTGKSKAVLTMAKNKGKS</sequence>
<evidence type="ECO:0000256" key="2">
    <source>
        <dbReference type="SAM" id="Phobius"/>
    </source>
</evidence>
<dbReference type="InterPro" id="IPR026265">
    <property type="entry name" value="LptC"/>
</dbReference>
<dbReference type="InterPro" id="IPR010664">
    <property type="entry name" value="LipoPS_assembly_LptC-rel"/>
</dbReference>
<keyword evidence="2" id="KW-0472">Membrane</keyword>
<comment type="caution">
    <text evidence="3">The sequence shown here is derived from an EMBL/GenBank/DDBJ whole genome shotgun (WGS) entry which is preliminary data.</text>
</comment>
<feature type="region of interest" description="Disordered" evidence="1">
    <location>
        <begin position="170"/>
        <end position="194"/>
    </location>
</feature>
<protein>
    <submittedName>
        <fullName evidence="3">LPS export ABC transporter periplasmic protein LptC</fullName>
    </submittedName>
</protein>
<dbReference type="Gene3D" id="2.60.450.10">
    <property type="entry name" value="Lipopolysaccharide (LPS) transport protein A like domain"/>
    <property type="match status" value="1"/>
</dbReference>
<name>A0A2N3PST3_9PROT</name>
<gene>
    <name evidence="3" type="primary">lptC</name>
    <name evidence="3" type="ORF">CWS72_16325</name>
</gene>
<organism evidence="3 4">
    <name type="scientific">Telmatospirillum siberiense</name>
    <dbReference type="NCBI Taxonomy" id="382514"/>
    <lineage>
        <taxon>Bacteria</taxon>
        <taxon>Pseudomonadati</taxon>
        <taxon>Pseudomonadota</taxon>
        <taxon>Alphaproteobacteria</taxon>
        <taxon>Rhodospirillales</taxon>
        <taxon>Rhodospirillaceae</taxon>
        <taxon>Telmatospirillum</taxon>
    </lineage>
</organism>
<dbReference type="AlphaFoldDB" id="A0A2N3PST3"/>
<dbReference type="GO" id="GO:0005886">
    <property type="term" value="C:plasma membrane"/>
    <property type="evidence" value="ECO:0007669"/>
    <property type="project" value="InterPro"/>
</dbReference>
<evidence type="ECO:0000313" key="4">
    <source>
        <dbReference type="Proteomes" id="UP000233293"/>
    </source>
</evidence>
<evidence type="ECO:0000313" key="3">
    <source>
        <dbReference type="EMBL" id="PKU23426.1"/>
    </source>
</evidence>
<feature type="transmembrane region" description="Helical" evidence="2">
    <location>
        <begin position="33"/>
        <end position="55"/>
    </location>
</feature>
<evidence type="ECO:0000256" key="1">
    <source>
        <dbReference type="SAM" id="MobiDB-lite"/>
    </source>
</evidence>
<keyword evidence="4" id="KW-1185">Reference proteome</keyword>
<keyword evidence="2" id="KW-0812">Transmembrane</keyword>
<accession>A0A2N3PST3</accession>
<dbReference type="NCBIfam" id="TIGR04409">
    <property type="entry name" value="LptC_YrbK"/>
    <property type="match status" value="1"/>
</dbReference>
<dbReference type="Proteomes" id="UP000233293">
    <property type="component" value="Unassembled WGS sequence"/>
</dbReference>
<keyword evidence="2" id="KW-1133">Transmembrane helix</keyword>